<keyword evidence="5" id="KW-0966">Cell projection</keyword>
<dbReference type="PROSITE" id="PS51381">
    <property type="entry name" value="C2_B9"/>
    <property type="match status" value="1"/>
</dbReference>
<name>A0A4S2JR15_9HYME</name>
<dbReference type="PANTHER" id="PTHR12968:SF2">
    <property type="entry name" value="B9 DOMAIN-CONTAINING PROTEIN 2"/>
    <property type="match status" value="1"/>
</dbReference>
<comment type="subcellular location">
    <subcellularLocation>
        <location evidence="1">Cytoplasm</location>
        <location evidence="1">Cytoskeleton</location>
        <location evidence="1">Cilium basal body</location>
    </subcellularLocation>
</comment>
<keyword evidence="4" id="KW-0206">Cytoskeleton</keyword>
<evidence type="ECO:0000256" key="4">
    <source>
        <dbReference type="ARBA" id="ARBA00023212"/>
    </source>
</evidence>
<evidence type="ECO:0000256" key="3">
    <source>
        <dbReference type="ARBA" id="ARBA00022794"/>
    </source>
</evidence>
<dbReference type="InterPro" id="IPR010796">
    <property type="entry name" value="C2_B9-type_dom"/>
</dbReference>
<reference evidence="8 9" key="1">
    <citation type="journal article" date="2019" name="Philos. Trans. R. Soc. Lond., B, Biol. Sci.">
        <title>Ant behaviour and brain gene expression of defending hosts depend on the ecological success of the intruding social parasite.</title>
        <authorList>
            <person name="Kaur R."/>
            <person name="Stoldt M."/>
            <person name="Jongepier E."/>
            <person name="Feldmeyer B."/>
            <person name="Menzel F."/>
            <person name="Bornberg-Bauer E."/>
            <person name="Foitzik S."/>
        </authorList>
    </citation>
    <scope>NUCLEOTIDE SEQUENCE [LARGE SCALE GENOMIC DNA]</scope>
    <source>
        <tissue evidence="8">Whole body</tissue>
    </source>
</reference>
<proteinExistence type="inferred from homology"/>
<keyword evidence="2" id="KW-0963">Cytoplasm</keyword>
<gene>
    <name evidence="8" type="ORF">DBV15_12688</name>
</gene>
<dbReference type="GO" id="GO:0036038">
    <property type="term" value="C:MKS complex"/>
    <property type="evidence" value="ECO:0007669"/>
    <property type="project" value="TreeGrafter"/>
</dbReference>
<protein>
    <recommendedName>
        <fullName evidence="7">B9 domain-containing protein 2</fullName>
    </recommendedName>
</protein>
<dbReference type="Proteomes" id="UP000310200">
    <property type="component" value="Unassembled WGS sequence"/>
</dbReference>
<evidence type="ECO:0000256" key="7">
    <source>
        <dbReference type="ARBA" id="ARBA00039272"/>
    </source>
</evidence>
<evidence type="ECO:0000256" key="5">
    <source>
        <dbReference type="ARBA" id="ARBA00023273"/>
    </source>
</evidence>
<evidence type="ECO:0000256" key="1">
    <source>
        <dbReference type="ARBA" id="ARBA00004120"/>
    </source>
</evidence>
<keyword evidence="9" id="KW-1185">Reference proteome</keyword>
<keyword evidence="3" id="KW-0970">Cilium biogenesis/degradation</keyword>
<comment type="similarity">
    <text evidence="6">Belongs to the B9D family.</text>
</comment>
<dbReference type="STRING" id="300112.A0A4S2JR15"/>
<evidence type="ECO:0000313" key="9">
    <source>
        <dbReference type="Proteomes" id="UP000310200"/>
    </source>
</evidence>
<organism evidence="8 9">
    <name type="scientific">Temnothorax longispinosus</name>
    <dbReference type="NCBI Taxonomy" id="300112"/>
    <lineage>
        <taxon>Eukaryota</taxon>
        <taxon>Metazoa</taxon>
        <taxon>Ecdysozoa</taxon>
        <taxon>Arthropoda</taxon>
        <taxon>Hexapoda</taxon>
        <taxon>Insecta</taxon>
        <taxon>Pterygota</taxon>
        <taxon>Neoptera</taxon>
        <taxon>Endopterygota</taxon>
        <taxon>Hymenoptera</taxon>
        <taxon>Apocrita</taxon>
        <taxon>Aculeata</taxon>
        <taxon>Formicoidea</taxon>
        <taxon>Formicidae</taxon>
        <taxon>Myrmicinae</taxon>
        <taxon>Temnothorax</taxon>
    </lineage>
</organism>
<dbReference type="Pfam" id="PF07162">
    <property type="entry name" value="B9-C2"/>
    <property type="match status" value="1"/>
</dbReference>
<dbReference type="PANTHER" id="PTHR12968">
    <property type="entry name" value="B9 DOMAIN-CONTAINING"/>
    <property type="match status" value="1"/>
</dbReference>
<sequence>MEAEQFNQGHYSIRNGRGSLSYINFVIVVGNGWKIISGYERGQTQESYDLYTNNSIWDHPIDLHYTTQTLQNSPKLLLQVFCRDNYGRLIFLSYGVYNVPLSPGSYILDCHTWKPIGAWTDKLYDRFLGKSLQLKSPSVLINTLDRFEVLTQSMGTVIVHLHILARNFNKFGCQL</sequence>
<dbReference type="GO" id="GO:0060271">
    <property type="term" value="P:cilium assembly"/>
    <property type="evidence" value="ECO:0007669"/>
    <property type="project" value="TreeGrafter"/>
</dbReference>
<evidence type="ECO:0000256" key="6">
    <source>
        <dbReference type="ARBA" id="ARBA00038411"/>
    </source>
</evidence>
<dbReference type="EMBL" id="QBLH01003351">
    <property type="protein sequence ID" value="TGZ38672.1"/>
    <property type="molecule type" value="Genomic_DNA"/>
</dbReference>
<evidence type="ECO:0000313" key="8">
    <source>
        <dbReference type="EMBL" id="TGZ38672.1"/>
    </source>
</evidence>
<dbReference type="AlphaFoldDB" id="A0A4S2JR15"/>
<accession>A0A4S2JR15</accession>
<comment type="caution">
    <text evidence="8">The sequence shown here is derived from an EMBL/GenBank/DDBJ whole genome shotgun (WGS) entry which is preliminary data.</text>
</comment>
<evidence type="ECO:0000256" key="2">
    <source>
        <dbReference type="ARBA" id="ARBA00022490"/>
    </source>
</evidence>